<organism evidence="8 9">
    <name type="scientific">Solirubrobacter pauli</name>
    <dbReference type="NCBI Taxonomy" id="166793"/>
    <lineage>
        <taxon>Bacteria</taxon>
        <taxon>Bacillati</taxon>
        <taxon>Actinomycetota</taxon>
        <taxon>Thermoleophilia</taxon>
        <taxon>Solirubrobacterales</taxon>
        <taxon>Solirubrobacteraceae</taxon>
        <taxon>Solirubrobacter</taxon>
    </lineage>
</organism>
<reference evidence="8 9" key="1">
    <citation type="submission" date="2018-10" db="EMBL/GenBank/DDBJ databases">
        <title>Genomic Encyclopedia of Archaeal and Bacterial Type Strains, Phase II (KMG-II): from individual species to whole genera.</title>
        <authorList>
            <person name="Goeker M."/>
        </authorList>
    </citation>
    <scope>NUCLEOTIDE SEQUENCE [LARGE SCALE GENOMIC DNA]</scope>
    <source>
        <strain evidence="8 9">DSM 14954</strain>
    </source>
</reference>
<keyword evidence="2" id="KW-1003">Cell membrane</keyword>
<feature type="transmembrane region" description="Helical" evidence="6">
    <location>
        <begin position="246"/>
        <end position="268"/>
    </location>
</feature>
<sequence length="270" mass="27785">MSVAALLAGAAGALATLGLAELAATRAPRARRRGALTRLVTNVGAAVGVRASAGLARRIAAAGLERGLSEVVALQGGLAVVAGVLALPLATAAPGRLGPAVLVLAPVAGYLTPEAHLRRQARRRRAQIEVELPDVLDLLRVAIAAGLAPRRALHEVGRRHPGLLAKELTRLTARMSLGEPVDRALAHFETRCPSHTIPPLVAALRRAERHGTPLGPTLHAQATEARSQRAARRAEQAAKAAPKIQLVVALLLVPAVLLLVAAAMAPAIGA</sequence>
<keyword evidence="5 6" id="KW-0472">Membrane</keyword>
<dbReference type="AlphaFoldDB" id="A0A660L2B9"/>
<proteinExistence type="predicted"/>
<dbReference type="PANTHER" id="PTHR35007">
    <property type="entry name" value="INTEGRAL MEMBRANE PROTEIN-RELATED"/>
    <property type="match status" value="1"/>
</dbReference>
<keyword evidence="3 6" id="KW-0812">Transmembrane</keyword>
<accession>A0A660L2B9</accession>
<keyword evidence="4 6" id="KW-1133">Transmembrane helix</keyword>
<feature type="transmembrane region" description="Helical" evidence="6">
    <location>
        <begin position="97"/>
        <end position="117"/>
    </location>
</feature>
<dbReference type="InterPro" id="IPR018076">
    <property type="entry name" value="T2SS_GspF_dom"/>
</dbReference>
<dbReference type="PANTHER" id="PTHR35007:SF2">
    <property type="entry name" value="PILUS ASSEMBLE PROTEIN"/>
    <property type="match status" value="1"/>
</dbReference>
<evidence type="ECO:0000256" key="1">
    <source>
        <dbReference type="ARBA" id="ARBA00004651"/>
    </source>
</evidence>
<evidence type="ECO:0000256" key="4">
    <source>
        <dbReference type="ARBA" id="ARBA00022989"/>
    </source>
</evidence>
<evidence type="ECO:0000256" key="6">
    <source>
        <dbReference type="SAM" id="Phobius"/>
    </source>
</evidence>
<dbReference type="Pfam" id="PF00482">
    <property type="entry name" value="T2SSF"/>
    <property type="match status" value="1"/>
</dbReference>
<comment type="caution">
    <text evidence="8">The sequence shown here is derived from an EMBL/GenBank/DDBJ whole genome shotgun (WGS) entry which is preliminary data.</text>
</comment>
<name>A0A660L2B9_9ACTN</name>
<evidence type="ECO:0000256" key="5">
    <source>
        <dbReference type="ARBA" id="ARBA00023136"/>
    </source>
</evidence>
<feature type="domain" description="Type II secretion system protein GspF" evidence="7">
    <location>
        <begin position="136"/>
        <end position="260"/>
    </location>
</feature>
<dbReference type="EMBL" id="RBIL01000002">
    <property type="protein sequence ID" value="RKQ88036.1"/>
    <property type="molecule type" value="Genomic_DNA"/>
</dbReference>
<dbReference type="GO" id="GO:0005886">
    <property type="term" value="C:plasma membrane"/>
    <property type="evidence" value="ECO:0007669"/>
    <property type="project" value="UniProtKB-SubCell"/>
</dbReference>
<evidence type="ECO:0000256" key="2">
    <source>
        <dbReference type="ARBA" id="ARBA00022475"/>
    </source>
</evidence>
<gene>
    <name evidence="8" type="ORF">C8N24_6072</name>
</gene>
<feature type="transmembrane region" description="Helical" evidence="6">
    <location>
        <begin position="68"/>
        <end position="91"/>
    </location>
</feature>
<keyword evidence="9" id="KW-1185">Reference proteome</keyword>
<protein>
    <submittedName>
        <fullName evidence="8">Tight adherence protein C</fullName>
    </submittedName>
</protein>
<evidence type="ECO:0000256" key="3">
    <source>
        <dbReference type="ARBA" id="ARBA00022692"/>
    </source>
</evidence>
<comment type="subcellular location">
    <subcellularLocation>
        <location evidence="1">Cell membrane</location>
        <topology evidence="1">Multi-pass membrane protein</topology>
    </subcellularLocation>
</comment>
<dbReference type="Proteomes" id="UP000278962">
    <property type="component" value="Unassembled WGS sequence"/>
</dbReference>
<evidence type="ECO:0000259" key="7">
    <source>
        <dbReference type="Pfam" id="PF00482"/>
    </source>
</evidence>
<evidence type="ECO:0000313" key="9">
    <source>
        <dbReference type="Proteomes" id="UP000278962"/>
    </source>
</evidence>
<dbReference type="RefSeq" id="WP_170179515.1">
    <property type="nucleotide sequence ID" value="NZ_RBIL01000002.1"/>
</dbReference>
<evidence type="ECO:0000313" key="8">
    <source>
        <dbReference type="EMBL" id="RKQ88036.1"/>
    </source>
</evidence>